<comment type="caution">
    <text evidence="1">The sequence shown here is derived from an EMBL/GenBank/DDBJ whole genome shotgun (WGS) entry which is preliminary data.</text>
</comment>
<protein>
    <submittedName>
        <fullName evidence="1">Uncharacterized protein</fullName>
    </submittedName>
</protein>
<accession>A0A699YQY3</accession>
<evidence type="ECO:0000313" key="2">
    <source>
        <dbReference type="Proteomes" id="UP000485058"/>
    </source>
</evidence>
<organism evidence="1 2">
    <name type="scientific">Haematococcus lacustris</name>
    <name type="common">Green alga</name>
    <name type="synonym">Haematococcus pluvialis</name>
    <dbReference type="NCBI Taxonomy" id="44745"/>
    <lineage>
        <taxon>Eukaryota</taxon>
        <taxon>Viridiplantae</taxon>
        <taxon>Chlorophyta</taxon>
        <taxon>core chlorophytes</taxon>
        <taxon>Chlorophyceae</taxon>
        <taxon>CS clade</taxon>
        <taxon>Chlamydomonadales</taxon>
        <taxon>Haematococcaceae</taxon>
        <taxon>Haematococcus</taxon>
    </lineage>
</organism>
<proteinExistence type="predicted"/>
<evidence type="ECO:0000313" key="1">
    <source>
        <dbReference type="EMBL" id="GFH08599.1"/>
    </source>
</evidence>
<dbReference type="EMBL" id="BLLF01000171">
    <property type="protein sequence ID" value="GFH08599.1"/>
    <property type="molecule type" value="Genomic_DNA"/>
</dbReference>
<feature type="non-terminal residue" evidence="1">
    <location>
        <position position="62"/>
    </location>
</feature>
<dbReference type="AlphaFoldDB" id="A0A699YQY3"/>
<name>A0A699YQY3_HAELA</name>
<dbReference type="Proteomes" id="UP000485058">
    <property type="component" value="Unassembled WGS sequence"/>
</dbReference>
<keyword evidence="2" id="KW-1185">Reference proteome</keyword>
<reference evidence="1 2" key="1">
    <citation type="submission" date="2020-02" db="EMBL/GenBank/DDBJ databases">
        <title>Draft genome sequence of Haematococcus lacustris strain NIES-144.</title>
        <authorList>
            <person name="Morimoto D."/>
            <person name="Nakagawa S."/>
            <person name="Yoshida T."/>
            <person name="Sawayama S."/>
        </authorList>
    </citation>
    <scope>NUCLEOTIDE SEQUENCE [LARGE SCALE GENOMIC DNA]</scope>
    <source>
        <strain evidence="1 2">NIES-144</strain>
    </source>
</reference>
<sequence>MVSYCCYDLSAGLGGLEVLQRGTGQQVNCKYYLLQSQPDSKVQDAEVQLGRLEVGLQHIMQP</sequence>
<feature type="non-terminal residue" evidence="1">
    <location>
        <position position="1"/>
    </location>
</feature>
<gene>
    <name evidence="1" type="ORF">HaLaN_03585</name>
</gene>